<dbReference type="InterPro" id="IPR054331">
    <property type="entry name" value="LiaF_TM"/>
</dbReference>
<keyword evidence="1" id="KW-1133">Transmembrane helix</keyword>
<keyword evidence="1" id="KW-0812">Transmembrane</keyword>
<dbReference type="NCBIfam" id="NF040535">
    <property type="entry name" value="LiaF_C_term"/>
    <property type="match status" value="1"/>
</dbReference>
<dbReference type="Pfam" id="PF09922">
    <property type="entry name" value="LiaF-like_C"/>
    <property type="match status" value="1"/>
</dbReference>
<keyword evidence="1" id="KW-0472">Membrane</keyword>
<sequence length="220" mass="24648">MGEETKNNRSRNTALLLIGAGIFLLLEHTIGFFPVIAVILILLGIHRVRSRKENKGYVLMGVGAVILFGDHLTIVISVVLISLGLFFIRSKQVHKDDTYTQKQKIVDSVRLGREPWIQRNTSTWYLVGETYMDLSMAILEQKETTVILQGVVGDIDIKVPDDIGVSVTASVLLGQLQIADEKESGVMNKVVWQSHNYEHCDHRVKLILSFIVGDIKIKVL</sequence>
<feature type="transmembrane region" description="Helical" evidence="1">
    <location>
        <begin position="15"/>
        <end position="45"/>
    </location>
</feature>
<evidence type="ECO:0000259" key="2">
    <source>
        <dbReference type="Pfam" id="PF09922"/>
    </source>
</evidence>
<organism evidence="4 5">
    <name type="scientific">Paenibacillus oryzisoli</name>
    <dbReference type="NCBI Taxonomy" id="1850517"/>
    <lineage>
        <taxon>Bacteria</taxon>
        <taxon>Bacillati</taxon>
        <taxon>Bacillota</taxon>
        <taxon>Bacilli</taxon>
        <taxon>Bacillales</taxon>
        <taxon>Paenibacillaceae</taxon>
        <taxon>Paenibacillus</taxon>
    </lineage>
</organism>
<evidence type="ECO:0000259" key="3">
    <source>
        <dbReference type="Pfam" id="PF22570"/>
    </source>
</evidence>
<dbReference type="OrthoDB" id="2660937at2"/>
<comment type="caution">
    <text evidence="4">The sequence shown here is derived from an EMBL/GenBank/DDBJ whole genome shotgun (WGS) entry which is preliminary data.</text>
</comment>
<gene>
    <name evidence="4" type="ORF">A8708_04620</name>
</gene>
<name>A0A198A338_9BACL</name>
<dbReference type="InterPro" id="IPR024425">
    <property type="entry name" value="LiaF-like_C"/>
</dbReference>
<dbReference type="STRING" id="1850517.A8708_04620"/>
<evidence type="ECO:0000313" key="4">
    <source>
        <dbReference type="EMBL" id="OAS15441.1"/>
    </source>
</evidence>
<keyword evidence="5" id="KW-1185">Reference proteome</keyword>
<protein>
    <submittedName>
        <fullName evidence="4">Uncharacterized protein</fullName>
    </submittedName>
</protein>
<dbReference type="Pfam" id="PF22570">
    <property type="entry name" value="LiaF-TM"/>
    <property type="match status" value="1"/>
</dbReference>
<feature type="domain" description="Cell wall-active antibiotics response LiaF-like C-terminal" evidence="2">
    <location>
        <begin position="107"/>
        <end position="217"/>
    </location>
</feature>
<reference evidence="4 5" key="1">
    <citation type="submission" date="2016-05" db="EMBL/GenBank/DDBJ databases">
        <title>Paenibacillus sp. 1ZS3-15 nov., isolated from the rhizosphere soil.</title>
        <authorList>
            <person name="Zhang X.X."/>
            <person name="Zhang J."/>
        </authorList>
    </citation>
    <scope>NUCLEOTIDE SEQUENCE [LARGE SCALE GENOMIC DNA]</scope>
    <source>
        <strain evidence="4 5">1ZS3-15</strain>
    </source>
</reference>
<proteinExistence type="predicted"/>
<feature type="transmembrane region" description="Helical" evidence="1">
    <location>
        <begin position="57"/>
        <end position="88"/>
    </location>
</feature>
<feature type="domain" description="LiaF transmembrane" evidence="3">
    <location>
        <begin position="13"/>
        <end position="94"/>
    </location>
</feature>
<accession>A0A198A338</accession>
<dbReference type="RefSeq" id="WP_068668355.1">
    <property type="nucleotide sequence ID" value="NZ_LYPB01000083.1"/>
</dbReference>
<dbReference type="EMBL" id="LYPB01000083">
    <property type="protein sequence ID" value="OAS15441.1"/>
    <property type="molecule type" value="Genomic_DNA"/>
</dbReference>
<dbReference type="Proteomes" id="UP000078454">
    <property type="component" value="Unassembled WGS sequence"/>
</dbReference>
<dbReference type="AlphaFoldDB" id="A0A198A338"/>
<evidence type="ECO:0000313" key="5">
    <source>
        <dbReference type="Proteomes" id="UP000078454"/>
    </source>
</evidence>
<evidence type="ECO:0000256" key="1">
    <source>
        <dbReference type="SAM" id="Phobius"/>
    </source>
</evidence>
<dbReference type="InterPro" id="IPR047793">
    <property type="entry name" value="LiaF_C"/>
</dbReference>